<proteinExistence type="predicted"/>
<sequence length="66" mass="7547">MGNGVPDFWSTEPTARDIEIVETPPAFRRRLLFTSAEPLMNAKFPSHMKVRMPYWAGLDDRLPVGE</sequence>
<dbReference type="EMBL" id="CP016620">
    <property type="protein sequence ID" value="ANY85206.1"/>
    <property type="molecule type" value="Genomic_DNA"/>
</dbReference>
<geneLocation type="plasmid" evidence="1">
    <name>unnamed4</name>
</geneLocation>
<dbReference type="OrthoDB" id="8232020at2"/>
<gene>
    <name evidence="1" type="ORF">BB934_44275</name>
</gene>
<dbReference type="KEGG" id="moc:BB934_44275"/>
<reference evidence="1" key="1">
    <citation type="submission" date="2016-07" db="EMBL/GenBank/DDBJ databases">
        <title>Microvirga ossetica sp. nov. a new species of rhizobia isolated from root nodules of the legume species Vicia alpestris Steven originated from North Ossetia region in the Caucasus.</title>
        <authorList>
            <person name="Safronova V.I."/>
            <person name="Kuznetsova I.G."/>
            <person name="Sazanova A.L."/>
            <person name="Belimov A."/>
            <person name="Andronov E."/>
            <person name="Osledkin Y.S."/>
            <person name="Onishchuk O.P."/>
            <person name="Kurchak O.N."/>
            <person name="Shaposhnikov A.I."/>
            <person name="Willems A."/>
            <person name="Tikhonovich I.A."/>
        </authorList>
    </citation>
    <scope>NUCLEOTIDE SEQUENCE [LARGE SCALE GENOMIC DNA]</scope>
    <source>
        <strain evidence="1">V5/3M</strain>
        <plasmid evidence="1">unnamed4</plasmid>
    </source>
</reference>
<accession>A0A1B2EZ26</accession>
<protein>
    <submittedName>
        <fullName evidence="1">Uncharacterized protein</fullName>
    </submittedName>
</protein>
<dbReference type="RefSeq" id="WP_099515993.1">
    <property type="nucleotide sequence ID" value="NZ_CP016620.1"/>
</dbReference>
<organism evidence="1">
    <name type="scientific">Microvirga ossetica</name>
    <dbReference type="NCBI Taxonomy" id="1882682"/>
    <lineage>
        <taxon>Bacteria</taxon>
        <taxon>Pseudomonadati</taxon>
        <taxon>Pseudomonadota</taxon>
        <taxon>Alphaproteobacteria</taxon>
        <taxon>Hyphomicrobiales</taxon>
        <taxon>Methylobacteriaceae</taxon>
        <taxon>Microvirga</taxon>
    </lineage>
</organism>
<name>A0A1B2EZ26_9HYPH</name>
<evidence type="ECO:0000313" key="1">
    <source>
        <dbReference type="EMBL" id="ANY85206.1"/>
    </source>
</evidence>
<dbReference type="AlphaFoldDB" id="A0A1B2EZ26"/>
<keyword evidence="1" id="KW-0614">Plasmid</keyword>